<evidence type="ECO:0000256" key="1">
    <source>
        <dbReference type="ARBA" id="ARBA00022679"/>
    </source>
</evidence>
<dbReference type="InterPro" id="IPR016181">
    <property type="entry name" value="Acyl_CoA_acyltransferase"/>
</dbReference>
<dbReference type="PANTHER" id="PTHR43877">
    <property type="entry name" value="AMINOALKYLPHOSPHONATE N-ACETYLTRANSFERASE-RELATED-RELATED"/>
    <property type="match status" value="1"/>
</dbReference>
<keyword evidence="1" id="KW-0808">Transferase</keyword>
<evidence type="ECO:0000259" key="3">
    <source>
        <dbReference type="PROSITE" id="PS51186"/>
    </source>
</evidence>
<dbReference type="PROSITE" id="PS51186">
    <property type="entry name" value="GNAT"/>
    <property type="match status" value="1"/>
</dbReference>
<accession>A0AAU7XG68</accession>
<dbReference type="Gene3D" id="3.40.630.30">
    <property type="match status" value="1"/>
</dbReference>
<evidence type="ECO:0000313" key="4">
    <source>
        <dbReference type="EMBL" id="XBY45678.1"/>
    </source>
</evidence>
<evidence type="ECO:0000256" key="2">
    <source>
        <dbReference type="ARBA" id="ARBA00023315"/>
    </source>
</evidence>
<dbReference type="PANTHER" id="PTHR43877:SF1">
    <property type="entry name" value="ACETYLTRANSFERASE"/>
    <property type="match status" value="1"/>
</dbReference>
<proteinExistence type="predicted"/>
<dbReference type="KEGG" id="mflg:ABS361_05230"/>
<protein>
    <submittedName>
        <fullName evidence="4">GNAT family N-acetyltransferase</fullName>
    </submittedName>
</protein>
<feature type="domain" description="N-acetyltransferase" evidence="3">
    <location>
        <begin position="1"/>
        <end position="151"/>
    </location>
</feature>
<dbReference type="GO" id="GO:0016747">
    <property type="term" value="F:acyltransferase activity, transferring groups other than amino-acyl groups"/>
    <property type="evidence" value="ECO:0007669"/>
    <property type="project" value="InterPro"/>
</dbReference>
<dbReference type="AlphaFoldDB" id="A0AAU7XG68"/>
<reference evidence="4" key="1">
    <citation type="submission" date="2024-06" db="EMBL/GenBank/DDBJ databases">
        <title>Methylostella associata gen. nov., sp. nov., a novel Ancalomicrobiaceae-affiliated facultatively methylotrophic bacteria that feed on methanotrophs of the genus Methylococcus.</title>
        <authorList>
            <person name="Saltykova V."/>
            <person name="Danilova O.V."/>
            <person name="Oshkin I.Y."/>
            <person name="Belova S.E."/>
            <person name="Pimenov N.V."/>
            <person name="Dedysh S.N."/>
        </authorList>
    </citation>
    <scope>NUCLEOTIDE SEQUENCE</scope>
    <source>
        <strain evidence="4">S20</strain>
    </source>
</reference>
<dbReference type="RefSeq" id="WP_407050771.1">
    <property type="nucleotide sequence ID" value="NZ_CP158568.1"/>
</dbReference>
<dbReference type="InterPro" id="IPR000182">
    <property type="entry name" value="GNAT_dom"/>
</dbReference>
<dbReference type="InterPro" id="IPR050832">
    <property type="entry name" value="Bact_Acetyltransf"/>
</dbReference>
<name>A0AAU7XG68_9HYPH</name>
<sequence length="151" mass="15854">MTIRAAEAADVAGIVALFAADTLGGHGDTTDPAAAPVYAAAFERIRARSGEKLFVVVGDGAVVGTAQLSLITTLLHRGRTRALIEAVHVAPELRGRGVGAALMRHLIAVAKAEGAGVVELTSNKTRKDAHRFYERLGFARSHEGFKLTLEA</sequence>
<keyword evidence="2" id="KW-0012">Acyltransferase</keyword>
<dbReference type="SUPFAM" id="SSF55729">
    <property type="entry name" value="Acyl-CoA N-acyltransferases (Nat)"/>
    <property type="match status" value="1"/>
</dbReference>
<organism evidence="4">
    <name type="scientific">Methyloraptor flagellatus</name>
    <dbReference type="NCBI Taxonomy" id="3162530"/>
    <lineage>
        <taxon>Bacteria</taxon>
        <taxon>Pseudomonadati</taxon>
        <taxon>Pseudomonadota</taxon>
        <taxon>Alphaproteobacteria</taxon>
        <taxon>Hyphomicrobiales</taxon>
        <taxon>Ancalomicrobiaceae</taxon>
        <taxon>Methyloraptor</taxon>
    </lineage>
</organism>
<gene>
    <name evidence="4" type="ORF">ABS361_05230</name>
</gene>
<dbReference type="CDD" id="cd04301">
    <property type="entry name" value="NAT_SF"/>
    <property type="match status" value="1"/>
</dbReference>
<dbReference type="Pfam" id="PF00583">
    <property type="entry name" value="Acetyltransf_1"/>
    <property type="match status" value="1"/>
</dbReference>
<dbReference type="EMBL" id="CP158568">
    <property type="protein sequence ID" value="XBY45678.1"/>
    <property type="molecule type" value="Genomic_DNA"/>
</dbReference>